<protein>
    <submittedName>
        <fullName evidence="4">NTP transferase domain-containing protein</fullName>
    </submittedName>
</protein>
<evidence type="ECO:0000256" key="2">
    <source>
        <dbReference type="ARBA" id="ARBA00022695"/>
    </source>
</evidence>
<proteinExistence type="predicted"/>
<keyword evidence="2" id="KW-0548">Nucleotidyltransferase</keyword>
<evidence type="ECO:0000256" key="1">
    <source>
        <dbReference type="ARBA" id="ARBA00022679"/>
    </source>
</evidence>
<dbReference type="AlphaFoldDB" id="A0ABD6C7B2"/>
<keyword evidence="5" id="KW-1185">Reference proteome</keyword>
<name>A0ABD6C7B2_9EURY</name>
<dbReference type="RefSeq" id="WP_247377517.1">
    <property type="nucleotide sequence ID" value="NZ_JALLGV010000003.1"/>
</dbReference>
<dbReference type="Gene3D" id="3.90.550.10">
    <property type="entry name" value="Spore Coat Polysaccharide Biosynthesis Protein SpsA, Chain A"/>
    <property type="match status" value="1"/>
</dbReference>
<accession>A0ABD6C7B2</accession>
<dbReference type="PANTHER" id="PTHR43584:SF8">
    <property type="entry name" value="N-ACETYLMURAMATE ALPHA-1-PHOSPHATE URIDYLYLTRANSFERASE"/>
    <property type="match status" value="1"/>
</dbReference>
<dbReference type="GO" id="GO:0016779">
    <property type="term" value="F:nucleotidyltransferase activity"/>
    <property type="evidence" value="ECO:0007669"/>
    <property type="project" value="UniProtKB-KW"/>
</dbReference>
<keyword evidence="1 4" id="KW-0808">Transferase</keyword>
<evidence type="ECO:0000313" key="4">
    <source>
        <dbReference type="EMBL" id="MFD1585586.1"/>
    </source>
</evidence>
<comment type="caution">
    <text evidence="4">The sequence shown here is derived from an EMBL/GenBank/DDBJ whole genome shotgun (WGS) entry which is preliminary data.</text>
</comment>
<organism evidence="4 5">
    <name type="scientific">Halorientalis brevis</name>
    <dbReference type="NCBI Taxonomy" id="1126241"/>
    <lineage>
        <taxon>Archaea</taxon>
        <taxon>Methanobacteriati</taxon>
        <taxon>Methanobacteriota</taxon>
        <taxon>Stenosarchaea group</taxon>
        <taxon>Halobacteria</taxon>
        <taxon>Halobacteriales</taxon>
        <taxon>Haloarculaceae</taxon>
        <taxon>Halorientalis</taxon>
    </lineage>
</organism>
<evidence type="ECO:0000313" key="5">
    <source>
        <dbReference type="Proteomes" id="UP001597119"/>
    </source>
</evidence>
<sequence>MHAVILAAGEGSRLGSHASDIPKAFIDLAGRTLYERQKRVLSGRVDSMTVVLGYAYENVIDEITDARTIVFEDWDDYENAESLRRGLAGVDDDVLVLNGDVVVTEAAVTALIDSHSSTTARSVVGCIPGYQDGSTAVRCDDRGLVTEYGMITGHRHAGLGVIDSTHVDAVRDHLSQHRTEWYPVLYPTVETEMVPIPADHHIEINYPRDLFAARRKLPLDAADGLDLQT</sequence>
<dbReference type="SUPFAM" id="SSF53448">
    <property type="entry name" value="Nucleotide-diphospho-sugar transferases"/>
    <property type="match status" value="1"/>
</dbReference>
<feature type="domain" description="MobA-like NTP transferase" evidence="3">
    <location>
        <begin position="3"/>
        <end position="127"/>
    </location>
</feature>
<evidence type="ECO:0000259" key="3">
    <source>
        <dbReference type="Pfam" id="PF12804"/>
    </source>
</evidence>
<dbReference type="InterPro" id="IPR050065">
    <property type="entry name" value="GlmU-like"/>
</dbReference>
<dbReference type="Pfam" id="PF12804">
    <property type="entry name" value="NTP_transf_3"/>
    <property type="match status" value="1"/>
</dbReference>
<dbReference type="InterPro" id="IPR029044">
    <property type="entry name" value="Nucleotide-diphossugar_trans"/>
</dbReference>
<dbReference type="Proteomes" id="UP001597119">
    <property type="component" value="Unassembled WGS sequence"/>
</dbReference>
<dbReference type="PANTHER" id="PTHR43584">
    <property type="entry name" value="NUCLEOTIDYL TRANSFERASE"/>
    <property type="match status" value="1"/>
</dbReference>
<dbReference type="InterPro" id="IPR025877">
    <property type="entry name" value="MobA-like_NTP_Trfase"/>
</dbReference>
<gene>
    <name evidence="4" type="ORF">ACFR9U_01220</name>
</gene>
<dbReference type="EMBL" id="JBHUDJ010000001">
    <property type="protein sequence ID" value="MFD1585586.1"/>
    <property type="molecule type" value="Genomic_DNA"/>
</dbReference>
<reference evidence="4 5" key="1">
    <citation type="journal article" date="2019" name="Int. J. Syst. Evol. Microbiol.">
        <title>The Global Catalogue of Microorganisms (GCM) 10K type strain sequencing project: providing services to taxonomists for standard genome sequencing and annotation.</title>
        <authorList>
            <consortium name="The Broad Institute Genomics Platform"/>
            <consortium name="The Broad Institute Genome Sequencing Center for Infectious Disease"/>
            <person name="Wu L."/>
            <person name="Ma J."/>
        </authorList>
    </citation>
    <scope>NUCLEOTIDE SEQUENCE [LARGE SCALE GENOMIC DNA]</scope>
    <source>
        <strain evidence="4 5">CGMCC 1.12125</strain>
    </source>
</reference>